<reference evidence="2 3" key="1">
    <citation type="submission" date="2017-11" db="EMBL/GenBank/DDBJ databases">
        <title>Evolution of Phototrophy in the Chloroflexi Phylum Driven by Horizontal Gene Transfer.</title>
        <authorList>
            <person name="Ward L.M."/>
            <person name="Hemp J."/>
            <person name="Shih P.M."/>
            <person name="Mcglynn S.E."/>
            <person name="Fischer W."/>
        </authorList>
    </citation>
    <scope>NUCLEOTIDE SEQUENCE [LARGE SCALE GENOMIC DNA]</scope>
    <source>
        <strain evidence="2">CP2_2F</strain>
    </source>
</reference>
<accession>A0A2M8NZH9</accession>
<evidence type="ECO:0000313" key="2">
    <source>
        <dbReference type="EMBL" id="PJF30691.1"/>
    </source>
</evidence>
<name>A0A2M8NZH9_9CHLR</name>
<protein>
    <submittedName>
        <fullName evidence="2">Uncharacterized protein</fullName>
    </submittedName>
</protein>
<organism evidence="2 3">
    <name type="scientific">Candidatus Thermofonsia Clade 1 bacterium</name>
    <dbReference type="NCBI Taxonomy" id="2364210"/>
    <lineage>
        <taxon>Bacteria</taxon>
        <taxon>Bacillati</taxon>
        <taxon>Chloroflexota</taxon>
        <taxon>Candidatus Thermofontia</taxon>
        <taxon>Candidatus Thermofonsia Clade 1</taxon>
    </lineage>
</organism>
<dbReference type="Proteomes" id="UP000228921">
    <property type="component" value="Unassembled WGS sequence"/>
</dbReference>
<evidence type="ECO:0000313" key="3">
    <source>
        <dbReference type="Proteomes" id="UP000228921"/>
    </source>
</evidence>
<evidence type="ECO:0000256" key="1">
    <source>
        <dbReference type="SAM" id="MobiDB-lite"/>
    </source>
</evidence>
<gene>
    <name evidence="2" type="ORF">CUN51_06820</name>
</gene>
<proteinExistence type="predicted"/>
<comment type="caution">
    <text evidence="2">The sequence shown here is derived from an EMBL/GenBank/DDBJ whole genome shotgun (WGS) entry which is preliminary data.</text>
</comment>
<sequence>MQALPVGILRVEYFTADATAAAAGDVITLFWAVQGADVATIYRMDGEREPFERGQAWRVPRTGSLRVAVRPNPDGLARFTLVVNNGVEEIAQELQITASCTETWFFEPVPSGAGCPTSPSVLSLAVYQPFERGVMFWIAEGRTIYALFNDGRAPAWLALPDEYRDGEPESDPSLNPPEGRQQPIRGFGLVWRTRETLRQRLGWATAPESAFETQLQQGASALFLRDRDGKVIGLYGTGEQWR</sequence>
<dbReference type="AlphaFoldDB" id="A0A2M8NZH9"/>
<dbReference type="EMBL" id="PGTK01000007">
    <property type="protein sequence ID" value="PJF30691.1"/>
    <property type="molecule type" value="Genomic_DNA"/>
</dbReference>
<feature type="region of interest" description="Disordered" evidence="1">
    <location>
        <begin position="162"/>
        <end position="185"/>
    </location>
</feature>